<dbReference type="InterPro" id="IPR004358">
    <property type="entry name" value="Sig_transdc_His_kin-like_C"/>
</dbReference>
<dbReference type="SUPFAM" id="SSF55874">
    <property type="entry name" value="ATPase domain of HSP90 chaperone/DNA topoisomerase II/histidine kinase"/>
    <property type="match status" value="1"/>
</dbReference>
<dbReference type="Pfam" id="PF07695">
    <property type="entry name" value="7TMR-DISM_7TM"/>
    <property type="match status" value="1"/>
</dbReference>
<evidence type="ECO:0000259" key="7">
    <source>
        <dbReference type="PROSITE" id="PS50109"/>
    </source>
</evidence>
<dbReference type="EC" id="2.7.13.3" evidence="2"/>
<dbReference type="SUPFAM" id="SSF47384">
    <property type="entry name" value="Homodimeric domain of signal transducing histidine kinase"/>
    <property type="match status" value="1"/>
</dbReference>
<feature type="signal peptide" evidence="6">
    <location>
        <begin position="1"/>
        <end position="20"/>
    </location>
</feature>
<dbReference type="AlphaFoldDB" id="A0A5B8A544"/>
<dbReference type="PRINTS" id="PR00344">
    <property type="entry name" value="BCTRLSENSOR"/>
</dbReference>
<keyword evidence="5" id="KW-0472">Membrane</keyword>
<feature type="transmembrane region" description="Helical" evidence="5">
    <location>
        <begin position="350"/>
        <end position="373"/>
    </location>
</feature>
<dbReference type="InterPro" id="IPR005467">
    <property type="entry name" value="His_kinase_dom"/>
</dbReference>
<dbReference type="SMART" id="SM00387">
    <property type="entry name" value="HATPase_c"/>
    <property type="match status" value="1"/>
</dbReference>
<gene>
    <name evidence="8" type="ORF">FHG12_20850</name>
</gene>
<evidence type="ECO:0000313" key="9">
    <source>
        <dbReference type="Proteomes" id="UP000305398"/>
    </source>
</evidence>
<evidence type="ECO:0000256" key="4">
    <source>
        <dbReference type="SAM" id="Coils"/>
    </source>
</evidence>
<feature type="coiled-coil region" evidence="4">
    <location>
        <begin position="427"/>
        <end position="479"/>
    </location>
</feature>
<dbReference type="PROSITE" id="PS50109">
    <property type="entry name" value="HIS_KIN"/>
    <property type="match status" value="1"/>
</dbReference>
<dbReference type="Gene3D" id="1.10.287.130">
    <property type="match status" value="1"/>
</dbReference>
<dbReference type="Pfam" id="PF02518">
    <property type="entry name" value="HATPase_c"/>
    <property type="match status" value="1"/>
</dbReference>
<dbReference type="Gene3D" id="2.60.120.260">
    <property type="entry name" value="Galactose-binding domain-like"/>
    <property type="match status" value="1"/>
</dbReference>
<evidence type="ECO:0000256" key="1">
    <source>
        <dbReference type="ARBA" id="ARBA00000085"/>
    </source>
</evidence>
<dbReference type="InterPro" id="IPR008979">
    <property type="entry name" value="Galactose-bd-like_sf"/>
</dbReference>
<dbReference type="EMBL" id="CP040896">
    <property type="protein sequence ID" value="QDA62391.1"/>
    <property type="molecule type" value="Genomic_DNA"/>
</dbReference>
<keyword evidence="5" id="KW-1133">Transmembrane helix</keyword>
<dbReference type="InterPro" id="IPR003661">
    <property type="entry name" value="HisK_dim/P_dom"/>
</dbReference>
<dbReference type="InterPro" id="IPR003594">
    <property type="entry name" value="HATPase_dom"/>
</dbReference>
<evidence type="ECO:0000256" key="3">
    <source>
        <dbReference type="ARBA" id="ARBA00022553"/>
    </source>
</evidence>
<name>A0A5B8A544_9BACT</name>
<keyword evidence="8" id="KW-0808">Transferase</keyword>
<dbReference type="GO" id="GO:0000155">
    <property type="term" value="F:phosphorelay sensor kinase activity"/>
    <property type="evidence" value="ECO:0007669"/>
    <property type="project" value="InterPro"/>
</dbReference>
<dbReference type="InterPro" id="IPR036097">
    <property type="entry name" value="HisK_dim/P_sf"/>
</dbReference>
<dbReference type="PANTHER" id="PTHR43065">
    <property type="entry name" value="SENSOR HISTIDINE KINASE"/>
    <property type="match status" value="1"/>
</dbReference>
<comment type="catalytic activity">
    <reaction evidence="1">
        <text>ATP + protein L-histidine = ADP + protein N-phospho-L-histidine.</text>
        <dbReference type="EC" id="2.7.13.3"/>
    </reaction>
</comment>
<dbReference type="Gene3D" id="3.30.565.10">
    <property type="entry name" value="Histidine kinase-like ATPase, C-terminal domain"/>
    <property type="match status" value="1"/>
</dbReference>
<feature type="transmembrane region" description="Helical" evidence="5">
    <location>
        <begin position="264"/>
        <end position="288"/>
    </location>
</feature>
<dbReference type="OrthoDB" id="9806995at2"/>
<feature type="transmembrane region" description="Helical" evidence="5">
    <location>
        <begin position="207"/>
        <end position="226"/>
    </location>
</feature>
<sequence length="761" mass="85261">MPRLLSICLLCWLTLNPGVAQPKAADDPPPVVRLVRLPAEGVVLDQGWKWHAGDDPAWAHPGFDDRGWENIDPTRDVPLLPQVRKAGIGWFRLRLRIDRSMHREPLVLVVEQLGASEVFLNGRLLYRFGRVSADPKRLQTYNPLGQPLAFRLSDEPEQVLAVRFAFNNRLPYLKFASRPNPVLRLRLNKTNQQTAEVKLTPVRIHDYGNIGFFLSLSILHLALYWFNPKQKANLYLLIFSVANLGLAVVYIYSYETHSVEKRVYLQAIIPVLFAVSFIFVLTTIYSLFQQPRGMVYWSLVGFYLLYIPFFSQLYEVGPVLGMFYLPLIYYAECCRIALRAVRQHQRGAWLIAWGGIIYLLSNGWLILTLAGLLPNGPGLVFQIVSYEIALLAFPVSLSLYLALEFAFTSQSLAAKLVQVQLLMEQTTAQEQEKREILASQNERLERQVTDRTAEVVAQKNELQATLTELRRTQTQLIQREKMASLGELTAGIAHEIQNPLNFVNNFAEVSAEVVDELEAEQQQPNPDTELEAELLRGLKQNLHKIAHHGGRASAIVQGMLEHARSGTGEKQRTDLNTLAAECLQIAYQRLRAKHQDFTCELVTGFEADLGNEVGKIDVVPQEMGRVLLTLYSNAFYAVQQKQKSAPVEYRPTVRVCTRLIPRHVPEGDAATAESNRRRPGEEAVEIRVSDNGTGIPEAVKAKIFQPFFTTKPPGEGTGLGLSLAYDIVTQGHGGMLSVESQLGEGTEFTVCLPATGGTAVT</sequence>
<evidence type="ECO:0000256" key="5">
    <source>
        <dbReference type="SAM" id="Phobius"/>
    </source>
</evidence>
<feature type="chain" id="PRO_5022733375" description="histidine kinase" evidence="6">
    <location>
        <begin position="21"/>
        <end position="761"/>
    </location>
</feature>
<keyword evidence="5" id="KW-0812">Transmembrane</keyword>
<reference evidence="8 9" key="1">
    <citation type="submission" date="2019-06" db="EMBL/GenBank/DDBJ databases">
        <authorList>
            <person name="Srinivasan S."/>
        </authorList>
    </citation>
    <scope>NUCLEOTIDE SEQUENCE [LARGE SCALE GENOMIC DNA]</scope>
    <source>
        <strain evidence="8 9">17J68-5</strain>
    </source>
</reference>
<dbReference type="PANTHER" id="PTHR43065:SF42">
    <property type="entry name" value="TWO-COMPONENT SENSOR PPRA"/>
    <property type="match status" value="1"/>
</dbReference>
<dbReference type="SMART" id="SM00388">
    <property type="entry name" value="HisKA"/>
    <property type="match status" value="1"/>
</dbReference>
<dbReference type="CDD" id="cd00082">
    <property type="entry name" value="HisKA"/>
    <property type="match status" value="1"/>
</dbReference>
<keyword evidence="9" id="KW-1185">Reference proteome</keyword>
<protein>
    <recommendedName>
        <fullName evidence="2">histidine kinase</fullName>
        <ecNumber evidence="2">2.7.13.3</ecNumber>
    </recommendedName>
</protein>
<dbReference type="SUPFAM" id="SSF49785">
    <property type="entry name" value="Galactose-binding domain-like"/>
    <property type="match status" value="1"/>
</dbReference>
<evidence type="ECO:0000313" key="8">
    <source>
        <dbReference type="EMBL" id="QDA62391.1"/>
    </source>
</evidence>
<accession>A0A5B8A544</accession>
<dbReference type="InterPro" id="IPR011623">
    <property type="entry name" value="7TMR_DISM_rcpt_extracell_dom1"/>
</dbReference>
<evidence type="ECO:0000256" key="2">
    <source>
        <dbReference type="ARBA" id="ARBA00012438"/>
    </source>
</evidence>
<dbReference type="InterPro" id="IPR036890">
    <property type="entry name" value="HATPase_C_sf"/>
</dbReference>
<dbReference type="Proteomes" id="UP000305398">
    <property type="component" value="Chromosome"/>
</dbReference>
<proteinExistence type="predicted"/>
<keyword evidence="3" id="KW-0597">Phosphoprotein</keyword>
<dbReference type="KEGG" id="hyj:FHG12_20850"/>
<feature type="transmembrane region" description="Helical" evidence="5">
    <location>
        <begin position="379"/>
        <end position="403"/>
    </location>
</feature>
<keyword evidence="6" id="KW-0732">Signal</keyword>
<keyword evidence="4" id="KW-0175">Coiled coil</keyword>
<feature type="transmembrane region" description="Helical" evidence="5">
    <location>
        <begin position="320"/>
        <end position="338"/>
    </location>
</feature>
<feature type="transmembrane region" description="Helical" evidence="5">
    <location>
        <begin position="233"/>
        <end position="252"/>
    </location>
</feature>
<evidence type="ECO:0000256" key="6">
    <source>
        <dbReference type="SAM" id="SignalP"/>
    </source>
</evidence>
<keyword evidence="8" id="KW-0418">Kinase</keyword>
<feature type="transmembrane region" description="Helical" evidence="5">
    <location>
        <begin position="295"/>
        <end position="314"/>
    </location>
</feature>
<dbReference type="RefSeq" id="WP_139517622.1">
    <property type="nucleotide sequence ID" value="NZ_CP040896.1"/>
</dbReference>
<organism evidence="8 9">
    <name type="scientific">Hymenobacter jejuensis</name>
    <dbReference type="NCBI Taxonomy" id="2502781"/>
    <lineage>
        <taxon>Bacteria</taxon>
        <taxon>Pseudomonadati</taxon>
        <taxon>Bacteroidota</taxon>
        <taxon>Cytophagia</taxon>
        <taxon>Cytophagales</taxon>
        <taxon>Hymenobacteraceae</taxon>
        <taxon>Hymenobacter</taxon>
    </lineage>
</organism>
<feature type="domain" description="Histidine kinase" evidence="7">
    <location>
        <begin position="491"/>
        <end position="756"/>
    </location>
</feature>